<keyword evidence="4" id="KW-0256">Endoplasmic reticulum</keyword>
<protein>
    <recommendedName>
        <fullName evidence="4">Protein transport protein SEC23</fullName>
    </recommendedName>
</protein>
<dbReference type="GO" id="GO:0005829">
    <property type="term" value="C:cytosol"/>
    <property type="evidence" value="ECO:0007669"/>
    <property type="project" value="UniProtKB-SubCell"/>
</dbReference>
<keyword evidence="4" id="KW-0653">Protein transport</keyword>
<evidence type="ECO:0000256" key="3">
    <source>
        <dbReference type="ARBA" id="ARBA00029433"/>
    </source>
</evidence>
<feature type="compositionally biased region" description="Basic and acidic residues" evidence="5">
    <location>
        <begin position="51"/>
        <end position="78"/>
    </location>
</feature>
<dbReference type="InterPro" id="IPR029006">
    <property type="entry name" value="ADF-H/Gelsolin-like_dom_sf"/>
</dbReference>
<feature type="domain" description="Sec23/Sec24 beta-sandwich" evidence="8">
    <location>
        <begin position="184"/>
        <end position="287"/>
    </location>
</feature>
<accession>A0A315W2J9</accession>
<dbReference type="GO" id="GO:0030127">
    <property type="term" value="C:COPII vesicle coat"/>
    <property type="evidence" value="ECO:0007669"/>
    <property type="project" value="InterPro"/>
</dbReference>
<evidence type="ECO:0000259" key="6">
    <source>
        <dbReference type="Pfam" id="PF00626"/>
    </source>
</evidence>
<sequence>MEETEKRRIRCQSLWIAVLPSPQQDPTHLVPLVAEVTRPQFGSVVHLAKTGGEDDRGTVEAQEKKKRKGVPERVEDRTAGGTAAQDGFVLDWGQVASLPQWREQSGHRHHHAGRLQAAGGPDVPAEADAVALLVLSDVLGEGGHVEAGVTRGYMVMADSFNTSLFKQTFQRVFTKDVQGSFKMAFSATLEVKTSREVKVCGGIGPCVSLSAKGPCVSENEIGTGGTCQWKICGLDASTTLALYFEVVNQHNAPIPQGGRGAIQFVTQYQHSSGQRRIRVTTTARNWADAQTQIQSIAASFDQEAAAILMARLAVYRAETEEGPDVLRWLDRQLIRLCQKFGDYHKDDPNSFRFSETFSLYPQFMFHLRRSPFLQVFNNSPDESSYYRHHFNRQDLTQALIMIQPVLYAYSFNGPPEIVIYHGETVSQWRKAGYQDMPEYENFKHLLQAPVDDAQELLHTRFPMPRYIDTEHGGSQARFLLSKVNPSQTHNNMYAWGQESGAPILTDDVSLQVFMDHLKKLAVSSAA</sequence>
<dbReference type="Pfam" id="PF00626">
    <property type="entry name" value="Gelsolin"/>
    <property type="match status" value="1"/>
</dbReference>
<dbReference type="GO" id="GO:0006886">
    <property type="term" value="P:intracellular protein transport"/>
    <property type="evidence" value="ECO:0007669"/>
    <property type="project" value="InterPro"/>
</dbReference>
<dbReference type="InterPro" id="IPR037364">
    <property type="entry name" value="Sec23"/>
</dbReference>
<dbReference type="Pfam" id="PF08033">
    <property type="entry name" value="Sec23_BS"/>
    <property type="match status" value="1"/>
</dbReference>
<dbReference type="Gene3D" id="3.40.20.10">
    <property type="entry name" value="Severin"/>
    <property type="match status" value="1"/>
</dbReference>
<evidence type="ECO:0000259" key="7">
    <source>
        <dbReference type="Pfam" id="PF04815"/>
    </source>
</evidence>
<dbReference type="Gene3D" id="1.20.120.730">
    <property type="entry name" value="Sec23/Sec24 helical domain"/>
    <property type="match status" value="1"/>
</dbReference>
<keyword evidence="10" id="KW-1185">Reference proteome</keyword>
<dbReference type="InterPro" id="IPR037550">
    <property type="entry name" value="Sec23_C"/>
</dbReference>
<comment type="function">
    <text evidence="4">Component of the coat protein complex II (COPII) which promotes the formation of transport vesicles from the endoplasmic reticulum (ER). The coat has two main functions, the physical deformation of the endoplasmic reticulum membrane into vesicles and the selection of cargo molecules.</text>
</comment>
<dbReference type="InterPro" id="IPR012990">
    <property type="entry name" value="Beta-sandwich_Sec23_24"/>
</dbReference>
<dbReference type="CDD" id="cd11287">
    <property type="entry name" value="Sec23_C"/>
    <property type="match status" value="1"/>
</dbReference>
<keyword evidence="4" id="KW-0862">Zinc</keyword>
<dbReference type="SUPFAM" id="SSF81995">
    <property type="entry name" value="beta-sandwich domain of Sec23/24"/>
    <property type="match status" value="1"/>
</dbReference>
<dbReference type="Gene3D" id="2.60.40.1670">
    <property type="entry name" value="beta-sandwich domain of Sec23/24"/>
    <property type="match status" value="1"/>
</dbReference>
<proteinExistence type="inferred from homology"/>
<dbReference type="InterPro" id="IPR007123">
    <property type="entry name" value="Gelsolin-like_dom"/>
</dbReference>
<dbReference type="FunFam" id="2.60.40.1670:FF:000006">
    <property type="entry name" value="Protein transport protein SEC23"/>
    <property type="match status" value="1"/>
</dbReference>
<evidence type="ECO:0000256" key="2">
    <source>
        <dbReference type="ARBA" id="ARBA00022490"/>
    </source>
</evidence>
<comment type="subcellular location">
    <subcellularLocation>
        <location evidence="4">Cytoplasmic vesicle</location>
        <location evidence="4">COPII-coated vesicle membrane</location>
        <topology evidence="4">Peripheral membrane protein</topology>
        <orientation evidence="4">Cytoplasmic side</orientation>
    </subcellularLocation>
    <subcellularLocation>
        <location evidence="4">Endoplasmic reticulum membrane</location>
        <topology evidence="4">Peripheral membrane protein</topology>
        <orientation evidence="4">Cytoplasmic side</orientation>
    </subcellularLocation>
    <subcellularLocation>
        <location evidence="4">Cytoplasm</location>
        <location evidence="4">Cytosol</location>
    </subcellularLocation>
    <subcellularLocation>
        <location evidence="3">Endomembrane system</location>
        <topology evidence="3">Peripheral membrane protein</topology>
        <orientation evidence="3">Cytoplasmic side</orientation>
    </subcellularLocation>
</comment>
<dbReference type="GO" id="GO:0005789">
    <property type="term" value="C:endoplasmic reticulum membrane"/>
    <property type="evidence" value="ECO:0007669"/>
    <property type="project" value="UniProtKB-SubCell"/>
</dbReference>
<dbReference type="SUPFAM" id="SSF81811">
    <property type="entry name" value="Helical domain of Sec23/24"/>
    <property type="match status" value="1"/>
</dbReference>
<feature type="domain" description="Sec23/Sec24 helical" evidence="7">
    <location>
        <begin position="301"/>
        <end position="399"/>
    </location>
</feature>
<keyword evidence="4" id="KW-0968">Cytoplasmic vesicle</keyword>
<reference evidence="9 10" key="1">
    <citation type="journal article" date="2018" name="G3 (Bethesda)">
        <title>A High-Quality Reference Genome for the Invasive Mosquitofish Gambusia affinis Using a Chicago Library.</title>
        <authorList>
            <person name="Hoffberg S.L."/>
            <person name="Troendle N.J."/>
            <person name="Glenn T.C."/>
            <person name="Mahmud O."/>
            <person name="Louha S."/>
            <person name="Chalopin D."/>
            <person name="Bennetzen J.L."/>
            <person name="Mauricio R."/>
        </authorList>
    </citation>
    <scope>NUCLEOTIDE SEQUENCE [LARGE SCALE GENOMIC DNA]</scope>
    <source>
        <strain evidence="9">NE01/NJP1002.9</strain>
        <tissue evidence="9">Muscle</tissue>
    </source>
</reference>
<dbReference type="EMBL" id="NHOQ01000541">
    <property type="protein sequence ID" value="PWA29784.1"/>
    <property type="molecule type" value="Genomic_DNA"/>
</dbReference>
<organism evidence="9 10">
    <name type="scientific">Gambusia affinis</name>
    <name type="common">Western mosquitofish</name>
    <name type="synonym">Heterandria affinis</name>
    <dbReference type="NCBI Taxonomy" id="33528"/>
    <lineage>
        <taxon>Eukaryota</taxon>
        <taxon>Metazoa</taxon>
        <taxon>Chordata</taxon>
        <taxon>Craniata</taxon>
        <taxon>Vertebrata</taxon>
        <taxon>Euteleostomi</taxon>
        <taxon>Actinopterygii</taxon>
        <taxon>Neopterygii</taxon>
        <taxon>Teleostei</taxon>
        <taxon>Neoteleostei</taxon>
        <taxon>Acanthomorphata</taxon>
        <taxon>Ovalentaria</taxon>
        <taxon>Atherinomorphae</taxon>
        <taxon>Cyprinodontiformes</taxon>
        <taxon>Poeciliidae</taxon>
        <taxon>Poeciliinae</taxon>
        <taxon>Gambusia</taxon>
    </lineage>
</organism>
<dbReference type="SUPFAM" id="SSF82754">
    <property type="entry name" value="C-terminal, gelsolin-like domain of Sec23/24"/>
    <property type="match status" value="1"/>
</dbReference>
<feature type="region of interest" description="Disordered" evidence="5">
    <location>
        <begin position="49"/>
        <end position="81"/>
    </location>
</feature>
<keyword evidence="4" id="KW-0479">Metal-binding</keyword>
<keyword evidence="2 4" id="KW-0963">Cytoplasm</keyword>
<evidence type="ECO:0000256" key="4">
    <source>
        <dbReference type="RuleBase" id="RU365030"/>
    </source>
</evidence>
<keyword evidence="4" id="KW-0813">Transport</keyword>
<dbReference type="PANTHER" id="PTHR11141">
    <property type="entry name" value="PROTEIN TRANSPORT PROTEIN SEC23"/>
    <property type="match status" value="1"/>
</dbReference>
<dbReference type="PANTHER" id="PTHR11141:SF7">
    <property type="entry name" value="PROTEIN TRANSPORT PROTEIN SEC23A"/>
    <property type="match status" value="1"/>
</dbReference>
<name>A0A315W2J9_GAMAF</name>
<dbReference type="FunFam" id="1.20.120.730:FF:000003">
    <property type="entry name" value="Protein transport protein SEC23"/>
    <property type="match status" value="1"/>
</dbReference>
<evidence type="ECO:0000313" key="9">
    <source>
        <dbReference type="EMBL" id="PWA29784.1"/>
    </source>
</evidence>
<evidence type="ECO:0000256" key="5">
    <source>
        <dbReference type="SAM" id="MobiDB-lite"/>
    </source>
</evidence>
<keyword evidence="4" id="KW-0472">Membrane</keyword>
<gene>
    <name evidence="9" type="ORF">CCH79_00007764</name>
</gene>
<comment type="similarity">
    <text evidence="1 4">Belongs to the SEC23/SEC24 family. SEC23 subfamily.</text>
</comment>
<dbReference type="Pfam" id="PF04815">
    <property type="entry name" value="Sec23_helical"/>
    <property type="match status" value="1"/>
</dbReference>
<dbReference type="InterPro" id="IPR036175">
    <property type="entry name" value="Sec23/24_helical_dom_sf"/>
</dbReference>
<dbReference type="STRING" id="33528.ENSGAFP00000017207"/>
<dbReference type="GO" id="GO:0005096">
    <property type="term" value="F:GTPase activator activity"/>
    <property type="evidence" value="ECO:0007669"/>
    <property type="project" value="TreeGrafter"/>
</dbReference>
<dbReference type="GO" id="GO:0090110">
    <property type="term" value="P:COPII-coated vesicle cargo loading"/>
    <property type="evidence" value="ECO:0007669"/>
    <property type="project" value="TreeGrafter"/>
</dbReference>
<dbReference type="InterPro" id="IPR006900">
    <property type="entry name" value="Sec23/24_helical_dom"/>
</dbReference>
<feature type="domain" description="Gelsolin-like" evidence="6">
    <location>
        <begin position="420"/>
        <end position="479"/>
    </location>
</feature>
<evidence type="ECO:0000256" key="1">
    <source>
        <dbReference type="ARBA" id="ARBA00009210"/>
    </source>
</evidence>
<keyword evidence="4" id="KW-0931">ER-Golgi transport</keyword>
<dbReference type="GO" id="GO:0070971">
    <property type="term" value="C:endoplasmic reticulum exit site"/>
    <property type="evidence" value="ECO:0007669"/>
    <property type="project" value="TreeGrafter"/>
</dbReference>
<dbReference type="AlphaFoldDB" id="A0A315W2J9"/>
<evidence type="ECO:0000259" key="8">
    <source>
        <dbReference type="Pfam" id="PF08033"/>
    </source>
</evidence>
<dbReference type="Proteomes" id="UP000250572">
    <property type="component" value="Unassembled WGS sequence"/>
</dbReference>
<dbReference type="GO" id="GO:0046872">
    <property type="term" value="F:metal ion binding"/>
    <property type="evidence" value="ECO:0007669"/>
    <property type="project" value="UniProtKB-KW"/>
</dbReference>
<dbReference type="InterPro" id="IPR036180">
    <property type="entry name" value="Gelsolin-like_dom_sf"/>
</dbReference>
<comment type="caution">
    <text evidence="9">The sequence shown here is derived from an EMBL/GenBank/DDBJ whole genome shotgun (WGS) entry which is preliminary data.</text>
</comment>
<evidence type="ECO:0000313" key="10">
    <source>
        <dbReference type="Proteomes" id="UP000250572"/>
    </source>
</evidence>